<keyword evidence="8 14" id="KW-1133">Transmembrane helix</keyword>
<dbReference type="InterPro" id="IPR039261">
    <property type="entry name" value="FNR_nucleotide-bd"/>
</dbReference>
<evidence type="ECO:0000256" key="14">
    <source>
        <dbReference type="SAM" id="Phobius"/>
    </source>
</evidence>
<keyword evidence="6 14" id="KW-0812">Transmembrane</keyword>
<evidence type="ECO:0000256" key="6">
    <source>
        <dbReference type="ARBA" id="ARBA00022692"/>
    </source>
</evidence>
<evidence type="ECO:0000256" key="12">
    <source>
        <dbReference type="ARBA" id="ARBA00023180"/>
    </source>
</evidence>
<dbReference type="GO" id="GO:0005886">
    <property type="term" value="C:plasma membrane"/>
    <property type="evidence" value="ECO:0007669"/>
    <property type="project" value="UniProtKB-SubCell"/>
</dbReference>
<comment type="similarity">
    <text evidence="2">Belongs to the ferric reductase (FRE) family.</text>
</comment>
<feature type="transmembrane region" description="Helical" evidence="14">
    <location>
        <begin position="236"/>
        <end position="255"/>
    </location>
</feature>
<proteinExistence type="inferred from homology"/>
<dbReference type="EMBL" id="JARJCN010000006">
    <property type="protein sequence ID" value="KAJ7099901.1"/>
    <property type="molecule type" value="Genomic_DNA"/>
</dbReference>
<dbReference type="PANTHER" id="PTHR32361">
    <property type="entry name" value="FERRIC/CUPRIC REDUCTASE TRANSMEMBRANE COMPONENT"/>
    <property type="match status" value="1"/>
</dbReference>
<dbReference type="PROSITE" id="PS51384">
    <property type="entry name" value="FAD_FR"/>
    <property type="match status" value="1"/>
</dbReference>
<keyword evidence="11 14" id="KW-0472">Membrane</keyword>
<feature type="transmembrane region" description="Helical" evidence="14">
    <location>
        <begin position="179"/>
        <end position="200"/>
    </location>
</feature>
<keyword evidence="9" id="KW-0560">Oxidoreductase</keyword>
<dbReference type="SUPFAM" id="SSF52343">
    <property type="entry name" value="Ferredoxin reductase-like, C-terminal NADP-linked domain"/>
    <property type="match status" value="1"/>
</dbReference>
<feature type="transmembrane region" description="Helical" evidence="14">
    <location>
        <begin position="206"/>
        <end position="224"/>
    </location>
</feature>
<name>A0AAD6UI75_9AGAR</name>
<feature type="transmembrane region" description="Helical" evidence="14">
    <location>
        <begin position="107"/>
        <end position="126"/>
    </location>
</feature>
<dbReference type="InterPro" id="IPR051410">
    <property type="entry name" value="Ferric/Cupric_Reductase"/>
</dbReference>
<dbReference type="GO" id="GO:0052851">
    <property type="term" value="F:ferric-chelate reductase (NADPH) activity"/>
    <property type="evidence" value="ECO:0007669"/>
    <property type="project" value="UniProtKB-EC"/>
</dbReference>
<dbReference type="Pfam" id="PF08030">
    <property type="entry name" value="NAD_binding_6"/>
    <property type="match status" value="1"/>
</dbReference>
<dbReference type="SFLD" id="SFLDG01168">
    <property type="entry name" value="Ferric_reductase_subgroup_(FRE"/>
    <property type="match status" value="1"/>
</dbReference>
<comment type="subcellular location">
    <subcellularLocation>
        <location evidence="1">Cell membrane</location>
        <topology evidence="1">Multi-pass membrane protein</topology>
    </subcellularLocation>
</comment>
<evidence type="ECO:0000256" key="4">
    <source>
        <dbReference type="ARBA" id="ARBA00022448"/>
    </source>
</evidence>
<protein>
    <recommendedName>
        <fullName evidence="3">ferric-chelate reductase (NADPH)</fullName>
        <ecNumber evidence="3">1.16.1.9</ecNumber>
    </recommendedName>
</protein>
<keyword evidence="7" id="KW-0249">Electron transport</keyword>
<accession>A0AAD6UI75</accession>
<keyword evidence="4" id="KW-0813">Transport</keyword>
<evidence type="ECO:0000256" key="7">
    <source>
        <dbReference type="ARBA" id="ARBA00022982"/>
    </source>
</evidence>
<dbReference type="InterPro" id="IPR017927">
    <property type="entry name" value="FAD-bd_FR_type"/>
</dbReference>
<feature type="domain" description="FAD-binding FR-type" evidence="15">
    <location>
        <begin position="295"/>
        <end position="437"/>
    </location>
</feature>
<keyword evidence="5" id="KW-1003">Cell membrane</keyword>
<evidence type="ECO:0000313" key="16">
    <source>
        <dbReference type="EMBL" id="KAJ7099901.1"/>
    </source>
</evidence>
<evidence type="ECO:0000256" key="8">
    <source>
        <dbReference type="ARBA" id="ARBA00022989"/>
    </source>
</evidence>
<dbReference type="InterPro" id="IPR013112">
    <property type="entry name" value="FAD-bd_8"/>
</dbReference>
<dbReference type="Proteomes" id="UP001222325">
    <property type="component" value="Unassembled WGS sequence"/>
</dbReference>
<evidence type="ECO:0000256" key="1">
    <source>
        <dbReference type="ARBA" id="ARBA00004651"/>
    </source>
</evidence>
<reference evidence="16" key="1">
    <citation type="submission" date="2023-03" db="EMBL/GenBank/DDBJ databases">
        <title>Massive genome expansion in bonnet fungi (Mycena s.s.) driven by repeated elements and novel gene families across ecological guilds.</title>
        <authorList>
            <consortium name="Lawrence Berkeley National Laboratory"/>
            <person name="Harder C.B."/>
            <person name="Miyauchi S."/>
            <person name="Viragh M."/>
            <person name="Kuo A."/>
            <person name="Thoen E."/>
            <person name="Andreopoulos B."/>
            <person name="Lu D."/>
            <person name="Skrede I."/>
            <person name="Drula E."/>
            <person name="Henrissat B."/>
            <person name="Morin E."/>
            <person name="Kohler A."/>
            <person name="Barry K."/>
            <person name="LaButti K."/>
            <person name="Morin E."/>
            <person name="Salamov A."/>
            <person name="Lipzen A."/>
            <person name="Mereny Z."/>
            <person name="Hegedus B."/>
            <person name="Baldrian P."/>
            <person name="Stursova M."/>
            <person name="Weitz H."/>
            <person name="Taylor A."/>
            <person name="Grigoriev I.V."/>
            <person name="Nagy L.G."/>
            <person name="Martin F."/>
            <person name="Kauserud H."/>
        </authorList>
    </citation>
    <scope>NUCLEOTIDE SEQUENCE</scope>
    <source>
        <strain evidence="16">CBHHK173m</strain>
    </source>
</reference>
<keyword evidence="17" id="KW-1185">Reference proteome</keyword>
<comment type="caution">
    <text evidence="16">The sequence shown here is derived from an EMBL/GenBank/DDBJ whole genome shotgun (WGS) entry which is preliminary data.</text>
</comment>
<evidence type="ECO:0000259" key="15">
    <source>
        <dbReference type="PROSITE" id="PS51384"/>
    </source>
</evidence>
<evidence type="ECO:0000256" key="5">
    <source>
        <dbReference type="ARBA" id="ARBA00022475"/>
    </source>
</evidence>
<dbReference type="InterPro" id="IPR013130">
    <property type="entry name" value="Fe3_Rdtase_TM_dom"/>
</dbReference>
<evidence type="ECO:0000313" key="17">
    <source>
        <dbReference type="Proteomes" id="UP001222325"/>
    </source>
</evidence>
<dbReference type="Pfam" id="PF08022">
    <property type="entry name" value="FAD_binding_8"/>
    <property type="match status" value="1"/>
</dbReference>
<evidence type="ECO:0000256" key="11">
    <source>
        <dbReference type="ARBA" id="ARBA00023136"/>
    </source>
</evidence>
<evidence type="ECO:0000256" key="2">
    <source>
        <dbReference type="ARBA" id="ARBA00006278"/>
    </source>
</evidence>
<dbReference type="AlphaFoldDB" id="A0AAD6UI75"/>
<organism evidence="16 17">
    <name type="scientific">Mycena belliarum</name>
    <dbReference type="NCBI Taxonomy" id="1033014"/>
    <lineage>
        <taxon>Eukaryota</taxon>
        <taxon>Fungi</taxon>
        <taxon>Dikarya</taxon>
        <taxon>Basidiomycota</taxon>
        <taxon>Agaricomycotina</taxon>
        <taxon>Agaricomycetes</taxon>
        <taxon>Agaricomycetidae</taxon>
        <taxon>Agaricales</taxon>
        <taxon>Marasmiineae</taxon>
        <taxon>Mycenaceae</taxon>
        <taxon>Mycena</taxon>
    </lineage>
</organism>
<keyword evidence="12" id="KW-0325">Glycoprotein</keyword>
<keyword evidence="10" id="KW-0406">Ion transport</keyword>
<comment type="catalytic activity">
    <reaction evidence="13">
        <text>2 a Fe(II)-siderophore + NADP(+) + H(+) = 2 a Fe(III)-siderophore + NADPH</text>
        <dbReference type="Rhea" id="RHEA:28795"/>
        <dbReference type="Rhea" id="RHEA-COMP:11342"/>
        <dbReference type="Rhea" id="RHEA-COMP:11344"/>
        <dbReference type="ChEBI" id="CHEBI:15378"/>
        <dbReference type="ChEBI" id="CHEBI:29033"/>
        <dbReference type="ChEBI" id="CHEBI:29034"/>
        <dbReference type="ChEBI" id="CHEBI:57783"/>
        <dbReference type="ChEBI" id="CHEBI:58349"/>
        <dbReference type="EC" id="1.16.1.9"/>
    </reaction>
</comment>
<dbReference type="InterPro" id="IPR017938">
    <property type="entry name" value="Riboflavin_synthase-like_b-brl"/>
</dbReference>
<evidence type="ECO:0000256" key="10">
    <source>
        <dbReference type="ARBA" id="ARBA00023065"/>
    </source>
</evidence>
<dbReference type="CDD" id="cd06186">
    <property type="entry name" value="NOX_Duox_like_FAD_NADP"/>
    <property type="match status" value="1"/>
</dbReference>
<dbReference type="Gene3D" id="3.40.50.80">
    <property type="entry name" value="Nucleotide-binding domain of ferredoxin-NADP reductase (FNR) module"/>
    <property type="match status" value="1"/>
</dbReference>
<dbReference type="InterPro" id="IPR013121">
    <property type="entry name" value="Fe_red_NAD-bd_6"/>
</dbReference>
<gene>
    <name evidence="16" type="ORF">B0H15DRAFT_770643</name>
</gene>
<dbReference type="PANTHER" id="PTHR32361:SF9">
    <property type="entry name" value="FERRIC REDUCTASE TRANSMEMBRANE COMPONENT 3-RELATED"/>
    <property type="match status" value="1"/>
</dbReference>
<sequence length="613" mass="67424">MNSSPGNFSVDSILKAVNPDRAPSHARTYGYPPRVWYFIASFIALLSVYHFADALISRVASNHRPAVYSGASGHISLRQIPSAALNLVRTVIFRTTYSLGGSYKLNVAELFISCAYIVLLFTWAFINTTNLEGVKLSPQYYANRIGLIAATQLPLMISLGMKNNIITFLTGISFDKLNILHRIAARVICVMLWIHASGHVRNLQETWFRCGIMAISSLTLLCILSVQPLRSRAYEVFLVAHFIFALIFLCGSYYHADNNGLGYYLWPSLMVWGLDRFLRFIRIFFVNGGYQTLFNTKSSHPLDAKVEVITSQFLRVTLRRPDHFKWAPGQLAYLSMPSISATPWEAHPFTIASIDGDIINAVESESPSRDESCEKESEGSLESVVAIPTSGCGKKLVFLLRVHDGFTKRLLNAAGSLPAKETFGAYIDGPYCSPPSVRGFDTVIFFSGGSGISFTLPLLLDLIRDANMRTSSRRKVIFVWAIRHPEQIKAISEDLLRALDGVSDSLSIDMRIHVTGSMNDTEIDTEKREGSISSDPKNKLLGAPGIQFLSGRPHVKEIVKAEVAAASGLISINVCGTAGLAESVRSALRVASNTSRILKGGPSISLHVEAFGM</sequence>
<dbReference type="SFLD" id="SFLDS00052">
    <property type="entry name" value="Ferric_Reductase_Domain"/>
    <property type="match status" value="1"/>
</dbReference>
<evidence type="ECO:0000256" key="3">
    <source>
        <dbReference type="ARBA" id="ARBA00012668"/>
    </source>
</evidence>
<dbReference type="GO" id="GO:0015677">
    <property type="term" value="P:copper ion import"/>
    <property type="evidence" value="ECO:0007669"/>
    <property type="project" value="TreeGrafter"/>
</dbReference>
<dbReference type="GO" id="GO:0006879">
    <property type="term" value="P:intracellular iron ion homeostasis"/>
    <property type="evidence" value="ECO:0007669"/>
    <property type="project" value="TreeGrafter"/>
</dbReference>
<feature type="transmembrane region" description="Helical" evidence="14">
    <location>
        <begin position="35"/>
        <end position="56"/>
    </location>
</feature>
<dbReference type="EC" id="1.16.1.9" evidence="3"/>
<dbReference type="GO" id="GO:0006826">
    <property type="term" value="P:iron ion transport"/>
    <property type="evidence" value="ECO:0007669"/>
    <property type="project" value="TreeGrafter"/>
</dbReference>
<evidence type="ECO:0000256" key="9">
    <source>
        <dbReference type="ARBA" id="ARBA00023002"/>
    </source>
</evidence>
<evidence type="ECO:0000256" key="13">
    <source>
        <dbReference type="ARBA" id="ARBA00048483"/>
    </source>
</evidence>
<dbReference type="Pfam" id="PF01794">
    <property type="entry name" value="Ferric_reduct"/>
    <property type="match status" value="1"/>
</dbReference>
<feature type="transmembrane region" description="Helical" evidence="14">
    <location>
        <begin position="141"/>
        <end position="159"/>
    </location>
</feature>
<dbReference type="SUPFAM" id="SSF63380">
    <property type="entry name" value="Riboflavin synthase domain-like"/>
    <property type="match status" value="1"/>
</dbReference>